<protein>
    <submittedName>
        <fullName evidence="2">DNA-binding protein</fullName>
    </submittedName>
</protein>
<dbReference type="Pfam" id="PF12728">
    <property type="entry name" value="HTH_17"/>
    <property type="match status" value="1"/>
</dbReference>
<dbReference type="InterPro" id="IPR009061">
    <property type="entry name" value="DNA-bd_dom_put_sf"/>
</dbReference>
<dbReference type="GO" id="GO:0003677">
    <property type="term" value="F:DNA binding"/>
    <property type="evidence" value="ECO:0007669"/>
    <property type="project" value="UniProtKB-KW"/>
</dbReference>
<evidence type="ECO:0000313" key="3">
    <source>
        <dbReference type="Proteomes" id="UP000290580"/>
    </source>
</evidence>
<feature type="domain" description="Helix-turn-helix" evidence="1">
    <location>
        <begin position="39"/>
        <end position="87"/>
    </location>
</feature>
<evidence type="ECO:0000259" key="1">
    <source>
        <dbReference type="Pfam" id="PF12728"/>
    </source>
</evidence>
<comment type="caution">
    <text evidence="2">The sequence shown here is derived from an EMBL/GenBank/DDBJ whole genome shotgun (WGS) entry which is preliminary data.</text>
</comment>
<dbReference type="Proteomes" id="UP000290580">
    <property type="component" value="Unassembled WGS sequence"/>
</dbReference>
<proteinExistence type="predicted"/>
<evidence type="ECO:0000313" key="2">
    <source>
        <dbReference type="EMBL" id="RXI25387.1"/>
    </source>
</evidence>
<dbReference type="InterPro" id="IPR041657">
    <property type="entry name" value="HTH_17"/>
</dbReference>
<reference evidence="2 3" key="1">
    <citation type="submission" date="2017-09" db="EMBL/GenBank/DDBJ databases">
        <title>Genomics of the genus Arcobacter.</title>
        <authorList>
            <person name="Perez-Cataluna A."/>
            <person name="Figueras M.J."/>
            <person name="Salas-Masso N."/>
        </authorList>
    </citation>
    <scope>NUCLEOTIDE SEQUENCE [LARGE SCALE GENOMIC DNA]</scope>
    <source>
        <strain evidence="2 3">LMG 6621</strain>
    </source>
</reference>
<dbReference type="EMBL" id="NXIC01000005">
    <property type="protein sequence ID" value="RXI25387.1"/>
    <property type="molecule type" value="Genomic_DNA"/>
</dbReference>
<sequence length="95" mass="11317">MLANIWLKIKKEKIKMNIEDIKNSILEELNDMKSENKNWLNTKELSKYLKVSINQLESWRREGFGPSYLRLGKRRILYTKIAVVDFIVSNQVKTM</sequence>
<keyword evidence="3" id="KW-1185">Reference proteome</keyword>
<dbReference type="SUPFAM" id="SSF46955">
    <property type="entry name" value="Putative DNA-binding domain"/>
    <property type="match status" value="1"/>
</dbReference>
<accession>A0ABY0EFP3</accession>
<organism evidence="2 3">
    <name type="scientific">Aliarcobacter skirrowii CCUG 10374</name>
    <dbReference type="NCBI Taxonomy" id="1032239"/>
    <lineage>
        <taxon>Bacteria</taxon>
        <taxon>Pseudomonadati</taxon>
        <taxon>Campylobacterota</taxon>
        <taxon>Epsilonproteobacteria</taxon>
        <taxon>Campylobacterales</taxon>
        <taxon>Arcobacteraceae</taxon>
        <taxon>Aliarcobacter</taxon>
    </lineage>
</organism>
<name>A0ABY0EFP3_9BACT</name>
<keyword evidence="2" id="KW-0238">DNA-binding</keyword>
<gene>
    <name evidence="2" type="ORF">CP959_08140</name>
</gene>